<dbReference type="EMBL" id="CP038436">
    <property type="protein sequence ID" value="QBX56141.1"/>
    <property type="molecule type" value="Genomic_DNA"/>
</dbReference>
<evidence type="ECO:0000313" key="4">
    <source>
        <dbReference type="Proteomes" id="UP000294853"/>
    </source>
</evidence>
<organism evidence="3 4">
    <name type="scientific">Nocardioides seonyuensis</name>
    <dbReference type="NCBI Taxonomy" id="2518371"/>
    <lineage>
        <taxon>Bacteria</taxon>
        <taxon>Bacillati</taxon>
        <taxon>Actinomycetota</taxon>
        <taxon>Actinomycetes</taxon>
        <taxon>Propionibacteriales</taxon>
        <taxon>Nocardioidaceae</taxon>
        <taxon>Nocardioides</taxon>
    </lineage>
</organism>
<dbReference type="OrthoDB" id="2379772at2"/>
<name>A0A4P7IJU0_9ACTN</name>
<evidence type="ECO:0000313" key="3">
    <source>
        <dbReference type="EMBL" id="QBX56141.1"/>
    </source>
</evidence>
<feature type="region of interest" description="Disordered" evidence="1">
    <location>
        <begin position="148"/>
        <end position="169"/>
    </location>
</feature>
<dbReference type="GO" id="GO:0004540">
    <property type="term" value="F:RNA nuclease activity"/>
    <property type="evidence" value="ECO:0007669"/>
    <property type="project" value="InterPro"/>
</dbReference>
<sequence length="270" mass="28930">MEPDTSNVRIAVLIDADNTSPKYAEALLDELAKYGTPTIKRAYGDWTSPRLSGWTRELNLRAIRGMHQNAFTSGKNSTDSALIIDAMDLLYAGNVEAFALVTSDSDFTSLALRLRESGKVVYGLGRKRTPVSLQNACDKFIPLEVLGEADPESDGDAETDPEAGTDAEAEVEVPTINLQSALSKAVNATADDDGWAGLGDVGSHLSRTQAGFDPRTFGHAKLSSLVDAQPYLETEVDGFTRKVRLKGQQGSTRKAPAKKAPAKKSAAKKS</sequence>
<feature type="compositionally biased region" description="Basic residues" evidence="1">
    <location>
        <begin position="255"/>
        <end position="270"/>
    </location>
</feature>
<dbReference type="CDD" id="cd10146">
    <property type="entry name" value="LabA_like_C"/>
    <property type="match status" value="1"/>
</dbReference>
<dbReference type="AlphaFoldDB" id="A0A4P7IJU0"/>
<dbReference type="InterPro" id="IPR021139">
    <property type="entry name" value="NYN"/>
</dbReference>
<accession>A0A4P7IJU0</accession>
<dbReference type="Gene3D" id="3.30.420.610">
    <property type="entry name" value="LOTUS domain-like"/>
    <property type="match status" value="1"/>
</dbReference>
<dbReference type="PROSITE" id="PS51644">
    <property type="entry name" value="HTH_OST"/>
    <property type="match status" value="1"/>
</dbReference>
<keyword evidence="4" id="KW-1185">Reference proteome</keyword>
<reference evidence="3 4" key="1">
    <citation type="submission" date="2019-03" db="EMBL/GenBank/DDBJ databases">
        <title>Three New Species of Nocardioides, Nocardioides euryhalodurans sp. nov., Nocardioides seonyuensis sp. nov. and Nocardioides eburneoflavus sp. nov. Iolated from Soil.</title>
        <authorList>
            <person name="Roh S.G."/>
            <person name="Lee C."/>
            <person name="Kim M.-K."/>
            <person name="Kim S.B."/>
        </authorList>
    </citation>
    <scope>NUCLEOTIDE SEQUENCE [LARGE SCALE GENOMIC DNA]</scope>
    <source>
        <strain evidence="3 4">MMS17-SY207-3</strain>
    </source>
</reference>
<dbReference type="InterPro" id="IPR025605">
    <property type="entry name" value="OST-HTH/LOTUS_dom"/>
</dbReference>
<feature type="region of interest" description="Disordered" evidence="1">
    <location>
        <begin position="240"/>
        <end position="270"/>
    </location>
</feature>
<dbReference type="PANTHER" id="PTHR35811:SF1">
    <property type="entry name" value="HTH OST-TYPE DOMAIN-CONTAINING PROTEIN"/>
    <property type="match status" value="1"/>
</dbReference>
<dbReference type="Pfam" id="PF12872">
    <property type="entry name" value="OST-HTH"/>
    <property type="match status" value="1"/>
</dbReference>
<dbReference type="KEGG" id="nsn:EXE58_12145"/>
<dbReference type="InterPro" id="IPR041966">
    <property type="entry name" value="LOTUS-like"/>
</dbReference>
<gene>
    <name evidence="3" type="ORF">EXE58_12145</name>
</gene>
<evidence type="ECO:0000256" key="1">
    <source>
        <dbReference type="SAM" id="MobiDB-lite"/>
    </source>
</evidence>
<evidence type="ECO:0000259" key="2">
    <source>
        <dbReference type="PROSITE" id="PS51644"/>
    </source>
</evidence>
<dbReference type="Proteomes" id="UP000294853">
    <property type="component" value="Chromosome"/>
</dbReference>
<feature type="domain" description="HTH OST-type" evidence="2">
    <location>
        <begin position="174"/>
        <end position="247"/>
    </location>
</feature>
<dbReference type="CDD" id="cd11297">
    <property type="entry name" value="PIN_LabA-like_N_1"/>
    <property type="match status" value="1"/>
</dbReference>
<dbReference type="RefSeq" id="WP_135268132.1">
    <property type="nucleotide sequence ID" value="NZ_CP038436.1"/>
</dbReference>
<dbReference type="Gene3D" id="3.40.50.1010">
    <property type="entry name" value="5'-nuclease"/>
    <property type="match status" value="1"/>
</dbReference>
<dbReference type="Pfam" id="PF01936">
    <property type="entry name" value="NYN"/>
    <property type="match status" value="1"/>
</dbReference>
<dbReference type="PANTHER" id="PTHR35811">
    <property type="entry name" value="SLR1870 PROTEIN"/>
    <property type="match status" value="1"/>
</dbReference>
<proteinExistence type="predicted"/>
<protein>
    <submittedName>
        <fullName evidence="3">NYN domain-containing protein</fullName>
    </submittedName>
</protein>